<feature type="compositionally biased region" description="Polar residues" evidence="1">
    <location>
        <begin position="64"/>
        <end position="87"/>
    </location>
</feature>
<name>A0AA40KKQ6_9HYME</name>
<protein>
    <submittedName>
        <fullName evidence="2">Uncharacterized protein</fullName>
    </submittedName>
</protein>
<evidence type="ECO:0000256" key="1">
    <source>
        <dbReference type="SAM" id="MobiDB-lite"/>
    </source>
</evidence>
<accession>A0AA40KKQ6</accession>
<sequence>MIYHKPTIPRFRIAERVSVAPSNRPIYTKQASHSSTCSLRSSASTPPCVNRIKPPLGSKGPSPVHTSTPARSGIQSPKPTINGSEPVVRQNSALSNTYDVRAQESHYDVVKSIKYNSISDGVVPVKGITNLQKLPCRTFGETSFPVYHAQIDSNSLDHRLVNREIAN</sequence>
<gene>
    <name evidence="2" type="ORF">K0M31_006911</name>
</gene>
<dbReference type="Proteomes" id="UP001177670">
    <property type="component" value="Unassembled WGS sequence"/>
</dbReference>
<reference evidence="2" key="1">
    <citation type="submission" date="2021-10" db="EMBL/GenBank/DDBJ databases">
        <title>Melipona bicolor Genome sequencing and assembly.</title>
        <authorList>
            <person name="Araujo N.S."/>
            <person name="Arias M.C."/>
        </authorList>
    </citation>
    <scope>NUCLEOTIDE SEQUENCE</scope>
    <source>
        <strain evidence="2">USP_2M_L1-L4_2017</strain>
        <tissue evidence="2">Whole body</tissue>
    </source>
</reference>
<dbReference type="EMBL" id="JAHYIQ010000019">
    <property type="protein sequence ID" value="KAK1123881.1"/>
    <property type="molecule type" value="Genomic_DNA"/>
</dbReference>
<feature type="region of interest" description="Disordered" evidence="1">
    <location>
        <begin position="29"/>
        <end position="87"/>
    </location>
</feature>
<evidence type="ECO:0000313" key="2">
    <source>
        <dbReference type="EMBL" id="KAK1123881.1"/>
    </source>
</evidence>
<proteinExistence type="predicted"/>
<comment type="caution">
    <text evidence="2">The sequence shown here is derived from an EMBL/GenBank/DDBJ whole genome shotgun (WGS) entry which is preliminary data.</text>
</comment>
<evidence type="ECO:0000313" key="3">
    <source>
        <dbReference type="Proteomes" id="UP001177670"/>
    </source>
</evidence>
<keyword evidence="3" id="KW-1185">Reference proteome</keyword>
<feature type="compositionally biased region" description="Low complexity" evidence="1">
    <location>
        <begin position="32"/>
        <end position="44"/>
    </location>
</feature>
<dbReference type="AlphaFoldDB" id="A0AA40KKQ6"/>
<organism evidence="2 3">
    <name type="scientific">Melipona bicolor</name>
    <dbReference type="NCBI Taxonomy" id="60889"/>
    <lineage>
        <taxon>Eukaryota</taxon>
        <taxon>Metazoa</taxon>
        <taxon>Ecdysozoa</taxon>
        <taxon>Arthropoda</taxon>
        <taxon>Hexapoda</taxon>
        <taxon>Insecta</taxon>
        <taxon>Pterygota</taxon>
        <taxon>Neoptera</taxon>
        <taxon>Endopterygota</taxon>
        <taxon>Hymenoptera</taxon>
        <taxon>Apocrita</taxon>
        <taxon>Aculeata</taxon>
        <taxon>Apoidea</taxon>
        <taxon>Anthophila</taxon>
        <taxon>Apidae</taxon>
        <taxon>Melipona</taxon>
    </lineage>
</organism>